<proteinExistence type="predicted"/>
<comment type="caution">
    <text evidence="1">The sequence shown here is derived from an EMBL/GenBank/DDBJ whole genome shotgun (WGS) entry which is preliminary data.</text>
</comment>
<evidence type="ECO:0000313" key="2">
    <source>
        <dbReference type="Proteomes" id="UP000294593"/>
    </source>
</evidence>
<keyword evidence="2" id="KW-1185">Reference proteome</keyword>
<accession>A0A4R6R558</accession>
<evidence type="ECO:0000313" key="1">
    <source>
        <dbReference type="EMBL" id="TDP81020.1"/>
    </source>
</evidence>
<organism evidence="1 2">
    <name type="scientific">Aquabacterium commune</name>
    <dbReference type="NCBI Taxonomy" id="70586"/>
    <lineage>
        <taxon>Bacteria</taxon>
        <taxon>Pseudomonadati</taxon>
        <taxon>Pseudomonadota</taxon>
        <taxon>Betaproteobacteria</taxon>
        <taxon>Burkholderiales</taxon>
        <taxon>Aquabacterium</taxon>
    </lineage>
</organism>
<gene>
    <name evidence="1" type="ORF">EV672_10960</name>
</gene>
<dbReference type="Proteomes" id="UP000294593">
    <property type="component" value="Unassembled WGS sequence"/>
</dbReference>
<reference evidence="1 2" key="1">
    <citation type="submission" date="2019-03" db="EMBL/GenBank/DDBJ databases">
        <title>Genomic Encyclopedia of Type Strains, Phase IV (KMG-IV): sequencing the most valuable type-strain genomes for metagenomic binning, comparative biology and taxonomic classification.</title>
        <authorList>
            <person name="Goeker M."/>
        </authorList>
    </citation>
    <scope>NUCLEOTIDE SEQUENCE [LARGE SCALE GENOMIC DNA]</scope>
    <source>
        <strain evidence="1 2">DSM 11901</strain>
    </source>
</reference>
<name>A0A4R6R558_9BURK</name>
<dbReference type="EMBL" id="SNXW01000009">
    <property type="protein sequence ID" value="TDP81020.1"/>
    <property type="molecule type" value="Genomic_DNA"/>
</dbReference>
<sequence>MAVQAVSSRGAGIATEAAADASWQASLGQQLQRQWHRLQARLRSTWRPLTVALLAPPHVPGDALAVDAALDAFDAWAAEHEGVNVAVQLSSRWLLCCATPEAANGAQARELAQQQWAHYFGLEAEQLNAEWLTVDALQGGAKTAALGDVRLVCAVPRALIDGLKDVARERGLQLQAAMPWWAEGLQDSLDADAVAVPAAAQPEGSTRAWAWAEPGLLNQAQAEAREGRWVLTRVWSELASDVRAEPGRTPEAVAAMAPPEPGALAWPLSPAPRRHEGWAEGLNFLGPRVRTSFWGWALLALGVVAALHAADRAAAVQDELTEAQAVVKRLQRGERQVSVQAQAASVAQATQAASAPELQAESWRHAAQLAQWLGFPWADTLDHIDATSLKHKAVLAQFSLDLATLASNEGVQPDLKLQAAVIDDTAALQWLAALGPQAMLRAREPLNTPFLTAQGRYAWRLDVVTTGGTP</sequence>
<protein>
    <submittedName>
        <fullName evidence="1">Uncharacterized protein</fullName>
    </submittedName>
</protein>
<dbReference type="AlphaFoldDB" id="A0A4R6R558"/>